<organism evidence="2 3">
    <name type="scientific">Elysia crispata</name>
    <name type="common">lettuce slug</name>
    <dbReference type="NCBI Taxonomy" id="231223"/>
    <lineage>
        <taxon>Eukaryota</taxon>
        <taxon>Metazoa</taxon>
        <taxon>Spiralia</taxon>
        <taxon>Lophotrochozoa</taxon>
        <taxon>Mollusca</taxon>
        <taxon>Gastropoda</taxon>
        <taxon>Heterobranchia</taxon>
        <taxon>Euthyneura</taxon>
        <taxon>Panpulmonata</taxon>
        <taxon>Sacoglossa</taxon>
        <taxon>Placobranchoidea</taxon>
        <taxon>Plakobranchidae</taxon>
        <taxon>Elysia</taxon>
    </lineage>
</organism>
<evidence type="ECO:0000256" key="1">
    <source>
        <dbReference type="SAM" id="MobiDB-lite"/>
    </source>
</evidence>
<evidence type="ECO:0000313" key="3">
    <source>
        <dbReference type="Proteomes" id="UP001283361"/>
    </source>
</evidence>
<sequence>MFSTRVAHLRRKTMITLLQENESGRHGTVTRTYSADNISACKGRYSRVGEEAPHQNLIQTPNNVAQGSNSRARLGHIGVSCGGATESQRKPGQTTRDGSSPSDSPGTSTSYVCLPIDPFFDPGIRLARFFDGRRSIDHDGCMRAWSCIIRKKNVCEIVHNVS</sequence>
<dbReference type="AlphaFoldDB" id="A0AAE1D416"/>
<feature type="compositionally biased region" description="Low complexity" evidence="1">
    <location>
        <begin position="97"/>
        <end position="108"/>
    </location>
</feature>
<keyword evidence="3" id="KW-1185">Reference proteome</keyword>
<evidence type="ECO:0000313" key="2">
    <source>
        <dbReference type="EMBL" id="KAK3755373.1"/>
    </source>
</evidence>
<gene>
    <name evidence="2" type="ORF">RRG08_026103</name>
</gene>
<accession>A0AAE1D416</accession>
<name>A0AAE1D416_9GAST</name>
<protein>
    <submittedName>
        <fullName evidence="2">Uncharacterized protein</fullName>
    </submittedName>
</protein>
<dbReference type="Proteomes" id="UP001283361">
    <property type="component" value="Unassembled WGS sequence"/>
</dbReference>
<proteinExistence type="predicted"/>
<comment type="caution">
    <text evidence="2">The sequence shown here is derived from an EMBL/GenBank/DDBJ whole genome shotgun (WGS) entry which is preliminary data.</text>
</comment>
<feature type="region of interest" description="Disordered" evidence="1">
    <location>
        <begin position="81"/>
        <end position="108"/>
    </location>
</feature>
<dbReference type="EMBL" id="JAWDGP010005602">
    <property type="protein sequence ID" value="KAK3755373.1"/>
    <property type="molecule type" value="Genomic_DNA"/>
</dbReference>
<reference evidence="2" key="1">
    <citation type="journal article" date="2023" name="G3 (Bethesda)">
        <title>A reference genome for the long-term kleptoplast-retaining sea slug Elysia crispata morphotype clarki.</title>
        <authorList>
            <person name="Eastman K.E."/>
            <person name="Pendleton A.L."/>
            <person name="Shaikh M.A."/>
            <person name="Suttiyut T."/>
            <person name="Ogas R."/>
            <person name="Tomko P."/>
            <person name="Gavelis G."/>
            <person name="Widhalm J.R."/>
            <person name="Wisecaver J.H."/>
        </authorList>
    </citation>
    <scope>NUCLEOTIDE SEQUENCE</scope>
    <source>
        <strain evidence="2">ECLA1</strain>
    </source>
</reference>